<evidence type="ECO:0000313" key="5">
    <source>
        <dbReference type="Proteomes" id="UP000292919"/>
    </source>
</evidence>
<feature type="domain" description="3-octaprenyl-4-hydroxybenzoate carboxy-lyase-like Rift-related" evidence="1">
    <location>
        <begin position="128"/>
        <end position="323"/>
    </location>
</feature>
<proteinExistence type="predicted"/>
<accession>A0A6H3FC00</accession>
<feature type="domain" description="3-octaprenyl-4-hydroxybenzoate carboxy-lyase-like N-terminal" evidence="2">
    <location>
        <begin position="11"/>
        <end position="76"/>
    </location>
</feature>
<dbReference type="PANTHER" id="PTHR30108">
    <property type="entry name" value="3-OCTAPRENYL-4-HYDROXYBENZOATE CARBOXY-LYASE-RELATED"/>
    <property type="match status" value="1"/>
</dbReference>
<dbReference type="Pfam" id="PF20696">
    <property type="entry name" value="UbiD_C"/>
    <property type="match status" value="1"/>
</dbReference>
<dbReference type="Gene3D" id="3.40.1670.10">
    <property type="entry name" value="UbiD C-terminal domain-like"/>
    <property type="match status" value="1"/>
</dbReference>
<dbReference type="Pfam" id="PF20695">
    <property type="entry name" value="UbiD_N"/>
    <property type="match status" value="1"/>
</dbReference>
<evidence type="ECO:0000259" key="2">
    <source>
        <dbReference type="Pfam" id="PF20695"/>
    </source>
</evidence>
<dbReference type="Proteomes" id="UP000292919">
    <property type="component" value="Unassembled WGS sequence"/>
</dbReference>
<gene>
    <name evidence="4" type="ORF">EB812_05855</name>
</gene>
<dbReference type="SUPFAM" id="SSF50475">
    <property type="entry name" value="FMN-binding split barrel"/>
    <property type="match status" value="1"/>
</dbReference>
<reference evidence="4 5" key="1">
    <citation type="submission" date="2018-12" db="EMBL/GenBank/DDBJ databases">
        <title>First genome draft of Desulfovibrio legallis sp. nov.</title>
        <authorList>
            <person name="Ben Dhia O."/>
            <person name="Najjari A."/>
            <person name="Ferjani R."/>
            <person name="Fhoula I."/>
            <person name="Fardeau M.-L."/>
            <person name="Boudabbous A."/>
            <person name="Ouzari H.I."/>
        </authorList>
    </citation>
    <scope>NUCLEOTIDE SEQUENCE [LARGE SCALE GENOMIC DNA]</scope>
    <source>
        <strain evidence="4 5">H1T</strain>
    </source>
</reference>
<name>A0A6H3FC00_9BACT</name>
<dbReference type="InterPro" id="IPR049381">
    <property type="entry name" value="UbiD-like_C"/>
</dbReference>
<dbReference type="Pfam" id="PF01977">
    <property type="entry name" value="UbiD"/>
    <property type="match status" value="1"/>
</dbReference>
<evidence type="ECO:0000259" key="1">
    <source>
        <dbReference type="Pfam" id="PF01977"/>
    </source>
</evidence>
<dbReference type="EMBL" id="SIXC01000006">
    <property type="protein sequence ID" value="TBH79818.1"/>
    <property type="molecule type" value="Genomic_DNA"/>
</dbReference>
<protein>
    <submittedName>
        <fullName evidence="4">UbiD family decarboxylase</fullName>
    </submittedName>
</protein>
<dbReference type="AlphaFoldDB" id="A0A6H3FC00"/>
<evidence type="ECO:0000313" key="4">
    <source>
        <dbReference type="EMBL" id="TBH79818.1"/>
    </source>
</evidence>
<sequence length="624" mass="67828">MAGWRNLRECLTDLEAHGQLVRVDAPVDPYLELAAIQRRAFRAKAPALLFTRVNGTSFPVLTNLFGTRERLYHIFRHSLPAARAVLRAAADPAAVARRPWKFLTALPGLPRLLPHVQRAGAQRAKAAPVLECRCTLRDLPQITAWPGDGGPFITLPLVYSEDPDRPGPDAANLGMYRVQMAGNAYAPDEVGLHYQIHRGLGVHHAHALAQGRALPVHVYVGGPPGLTVAAVMPLPEGLSELRFAGLLDGRRCALARMPDLPLPVLAQADFCLSGHILPDLKPEGPFGDHVGYYSLTHDFPVLRVEAVYHRKDAVWPCTAVGRPPQEDTVFGDFIHELTGPLVPRVFHGVREVHAVDAAGVHPLLLALGSERYTPYEAIRRPRELLTAALHLLGTTQTALAKYVLLAAHEDAPGLSARDVPAFLRHVLERTDFARDLHYITRSTGDTLDYTGVDLHEGSKLIWAAAGPARRRLGTELSGPAADLPALPAGFGPVRMAGPGMLALGGPRHTLERNCPDPCMEALTRALEAWPGREAFPLLVVADDADFCAAHLDNFLWVTFTRSDPATDVYGVKAAIQAKHWSCEAPLLVDARQKPFHAPPLEEDPAVVRRVEALAAPGGPLHNLL</sequence>
<dbReference type="RefSeq" id="WP_118229229.1">
    <property type="nucleotide sequence ID" value="NZ_JBHSHA010000008.1"/>
</dbReference>
<evidence type="ECO:0000259" key="3">
    <source>
        <dbReference type="Pfam" id="PF20696"/>
    </source>
</evidence>
<dbReference type="GO" id="GO:0016831">
    <property type="term" value="F:carboxy-lyase activity"/>
    <property type="evidence" value="ECO:0007669"/>
    <property type="project" value="InterPro"/>
</dbReference>
<dbReference type="SUPFAM" id="SSF143968">
    <property type="entry name" value="UbiD C-terminal domain-like"/>
    <property type="match status" value="2"/>
</dbReference>
<dbReference type="GO" id="GO:0005737">
    <property type="term" value="C:cytoplasm"/>
    <property type="evidence" value="ECO:0007669"/>
    <property type="project" value="TreeGrafter"/>
</dbReference>
<feature type="domain" description="3-octaprenyl-4-hydroxybenzoate carboxy-lyase-like C-terminal" evidence="3">
    <location>
        <begin position="329"/>
        <end position="464"/>
    </location>
</feature>
<dbReference type="InterPro" id="IPR049383">
    <property type="entry name" value="UbiD-like_N"/>
</dbReference>
<comment type="caution">
    <text evidence="4">The sequence shown here is derived from an EMBL/GenBank/DDBJ whole genome shotgun (WGS) entry which is preliminary data.</text>
</comment>
<dbReference type="InterPro" id="IPR002830">
    <property type="entry name" value="UbiD"/>
</dbReference>
<dbReference type="PANTHER" id="PTHR30108:SF7">
    <property type="entry name" value="3-POLYPRENYL-4-HYDROXYBENZOATE DECARBOXYLASE"/>
    <property type="match status" value="1"/>
</dbReference>
<keyword evidence="5" id="KW-1185">Reference proteome</keyword>
<organism evidence="4 5">
    <name type="scientific">Desulfovibrio legallii</name>
    <dbReference type="NCBI Taxonomy" id="571438"/>
    <lineage>
        <taxon>Bacteria</taxon>
        <taxon>Pseudomonadati</taxon>
        <taxon>Thermodesulfobacteriota</taxon>
        <taxon>Desulfovibrionia</taxon>
        <taxon>Desulfovibrionales</taxon>
        <taxon>Desulfovibrionaceae</taxon>
        <taxon>Desulfovibrio</taxon>
    </lineage>
</organism>
<dbReference type="InterPro" id="IPR048304">
    <property type="entry name" value="UbiD_Rift_dom"/>
</dbReference>